<feature type="domain" description="Thioredoxin" evidence="1">
    <location>
        <begin position="7"/>
        <end position="87"/>
    </location>
</feature>
<keyword evidence="3" id="KW-1185">Reference proteome</keyword>
<protein>
    <submittedName>
        <fullName evidence="2">Thiol reductase thioredoxin</fullName>
    </submittedName>
</protein>
<dbReference type="KEGG" id="bko:CKF48_14565"/>
<gene>
    <name evidence="2" type="ORF">CKF48_14565</name>
</gene>
<sequence length="107" mass="12193">MIDWSNNDLNDLIARKQSGLFYLFTPMCGTCQVAGKMLTITEQLLQNLPIGKADLNFLPAVAEKYEIESVPCLLVFKKGELVDKLYAFHSVPYLLEQIQSYELQSQF</sequence>
<dbReference type="RefSeq" id="WP_095371988.1">
    <property type="nucleotide sequence ID" value="NZ_CANMJM010000026.1"/>
</dbReference>
<dbReference type="InterPro" id="IPR013766">
    <property type="entry name" value="Thioredoxin_domain"/>
</dbReference>
<reference evidence="2 3" key="1">
    <citation type="submission" date="2017-08" db="EMBL/GenBank/DDBJ databases">
        <title>Complete Genome Sequence of Bacillus kochii Oregon-R-modENCODE STRAIN BDGP4, isolated from Drosophila melanogaster gut.</title>
        <authorList>
            <person name="Wan K.H."/>
            <person name="Yu C."/>
            <person name="Park S."/>
            <person name="Hammonds A.S."/>
            <person name="Booth B.W."/>
            <person name="Celniker S.E."/>
        </authorList>
    </citation>
    <scope>NUCLEOTIDE SEQUENCE [LARGE SCALE GENOMIC DNA]</scope>
    <source>
        <strain evidence="2 3">BDGP4</strain>
    </source>
</reference>
<evidence type="ECO:0000259" key="1">
    <source>
        <dbReference type="Pfam" id="PF00085"/>
    </source>
</evidence>
<organism evidence="2 3">
    <name type="scientific">Cytobacillus kochii</name>
    <dbReference type="NCBI Taxonomy" id="859143"/>
    <lineage>
        <taxon>Bacteria</taxon>
        <taxon>Bacillati</taxon>
        <taxon>Bacillota</taxon>
        <taxon>Bacilli</taxon>
        <taxon>Bacillales</taxon>
        <taxon>Bacillaceae</taxon>
        <taxon>Cytobacillus</taxon>
    </lineage>
</organism>
<dbReference type="AlphaFoldDB" id="A0A248TJL1"/>
<dbReference type="InterPro" id="IPR036249">
    <property type="entry name" value="Thioredoxin-like_sf"/>
</dbReference>
<name>A0A248TJL1_9BACI</name>
<evidence type="ECO:0000313" key="2">
    <source>
        <dbReference type="EMBL" id="ASV68418.1"/>
    </source>
</evidence>
<dbReference type="Proteomes" id="UP000215137">
    <property type="component" value="Chromosome"/>
</dbReference>
<accession>A0A248TJL1</accession>
<dbReference type="OrthoDB" id="5784238at2"/>
<evidence type="ECO:0000313" key="3">
    <source>
        <dbReference type="Proteomes" id="UP000215137"/>
    </source>
</evidence>
<dbReference type="Pfam" id="PF00085">
    <property type="entry name" value="Thioredoxin"/>
    <property type="match status" value="1"/>
</dbReference>
<proteinExistence type="predicted"/>
<dbReference type="CDD" id="cd02947">
    <property type="entry name" value="TRX_family"/>
    <property type="match status" value="1"/>
</dbReference>
<dbReference type="Gene3D" id="3.40.30.10">
    <property type="entry name" value="Glutaredoxin"/>
    <property type="match status" value="1"/>
</dbReference>
<dbReference type="EMBL" id="CP022983">
    <property type="protein sequence ID" value="ASV68418.1"/>
    <property type="molecule type" value="Genomic_DNA"/>
</dbReference>
<dbReference type="SUPFAM" id="SSF52833">
    <property type="entry name" value="Thioredoxin-like"/>
    <property type="match status" value="1"/>
</dbReference>